<evidence type="ECO:0000313" key="2">
    <source>
        <dbReference type="Proteomes" id="UP000232722"/>
    </source>
</evidence>
<organism evidence="1 2">
    <name type="scientific">Rhizophagus irregularis</name>
    <dbReference type="NCBI Taxonomy" id="588596"/>
    <lineage>
        <taxon>Eukaryota</taxon>
        <taxon>Fungi</taxon>
        <taxon>Fungi incertae sedis</taxon>
        <taxon>Mucoromycota</taxon>
        <taxon>Glomeromycotina</taxon>
        <taxon>Glomeromycetes</taxon>
        <taxon>Glomerales</taxon>
        <taxon>Glomeraceae</taxon>
        <taxon>Rhizophagus</taxon>
    </lineage>
</organism>
<protein>
    <submittedName>
        <fullName evidence="1">Uncharacterized protein</fullName>
    </submittedName>
</protein>
<feature type="non-terminal residue" evidence="1">
    <location>
        <position position="1"/>
    </location>
</feature>
<evidence type="ECO:0000313" key="1">
    <source>
        <dbReference type="EMBL" id="PKC00486.1"/>
    </source>
</evidence>
<dbReference type="EMBL" id="LLXJ01001854">
    <property type="protein sequence ID" value="PKC00486.1"/>
    <property type="molecule type" value="Genomic_DNA"/>
</dbReference>
<reference evidence="1 2" key="1">
    <citation type="submission" date="2016-04" db="EMBL/GenBank/DDBJ databases">
        <title>Genome analyses suggest a sexual origin of heterokaryosis in a supposedly ancient asexual fungus.</title>
        <authorList>
            <person name="Ropars J."/>
            <person name="Sedzielewska K."/>
            <person name="Noel J."/>
            <person name="Charron P."/>
            <person name="Farinelli L."/>
            <person name="Marton T."/>
            <person name="Kruger M."/>
            <person name="Pelin A."/>
            <person name="Brachmann A."/>
            <person name="Corradi N."/>
        </authorList>
    </citation>
    <scope>NUCLEOTIDE SEQUENCE [LARGE SCALE GENOMIC DNA]</scope>
    <source>
        <strain evidence="1 2">A5</strain>
    </source>
</reference>
<sequence>QYRYYDKETNKYIYTTINDVLNDGTKQLERYTKIIAKGKANKYSAGVYDERIKIINSNPNKLIGFIIVVIGFRRIIWRSIDEKSTNYRYIKIK</sequence>
<dbReference type="AlphaFoldDB" id="A0A2N0P114"/>
<reference evidence="1 2" key="2">
    <citation type="submission" date="2017-09" db="EMBL/GenBank/DDBJ databases">
        <title>Extensive intraspecific genome diversity in a model arbuscular mycorrhizal fungus.</title>
        <authorList>
            <person name="Chen E.C."/>
            <person name="Morin E."/>
            <person name="Beaudet D."/>
            <person name="Noel J."/>
            <person name="Ndikumana S."/>
            <person name="Charron P."/>
            <person name="St-Onge C."/>
            <person name="Giorgi J."/>
            <person name="Grigoriev I.V."/>
            <person name="Roux C."/>
            <person name="Martin F.M."/>
            <person name="Corradi N."/>
        </authorList>
    </citation>
    <scope>NUCLEOTIDE SEQUENCE [LARGE SCALE GENOMIC DNA]</scope>
    <source>
        <strain evidence="1 2">A5</strain>
    </source>
</reference>
<proteinExistence type="predicted"/>
<name>A0A2N0P114_9GLOM</name>
<dbReference type="Proteomes" id="UP000232722">
    <property type="component" value="Unassembled WGS sequence"/>
</dbReference>
<dbReference type="VEuPathDB" id="FungiDB:RhiirFUN_018720"/>
<comment type="caution">
    <text evidence="1">The sequence shown here is derived from an EMBL/GenBank/DDBJ whole genome shotgun (WGS) entry which is preliminary data.</text>
</comment>
<accession>A0A2N0P114</accession>
<gene>
    <name evidence="1" type="ORF">RhiirA5_428114</name>
</gene>